<name>A4BRD6_9GAMM</name>
<dbReference type="OrthoDB" id="9027184at2"/>
<protein>
    <submittedName>
        <fullName evidence="1">Uncharacterized protein</fullName>
    </submittedName>
</protein>
<comment type="caution">
    <text evidence="1">The sequence shown here is derived from an EMBL/GenBank/DDBJ whole genome shotgun (WGS) entry which is preliminary data.</text>
</comment>
<dbReference type="STRING" id="314278.NB231_03475"/>
<gene>
    <name evidence="1" type="ORF">NB231_03475</name>
</gene>
<proteinExistence type="predicted"/>
<dbReference type="EMBL" id="AAOF01000006">
    <property type="protein sequence ID" value="EAR21758.1"/>
    <property type="molecule type" value="Genomic_DNA"/>
</dbReference>
<sequence>MSLHIPKLDDRTFDDLLAEAKRLVHQRCPAWTDLSAGDPGTTLLELYAFLTEVMLYRVNRLPEKAYVAFLRLIGVQLAPPGAAGVILELSRSAGTERRIEVPRGTRVSVARAAEGGEPPVFTTAAAVVLEPQQASATVLAHHCRLIEAERLGVSTGLPGQSFRLCHAPVIAPTGDELDLVVAVEAEASLDVRAPSLTHDGRAFRIWREVEHFAHATADAPVYVADRADGVITFAPAIRTSADGASGNGLTRTTAALAAVPPAGRLIYAWYRCGGGSAGNVAAHTLTVLKDPIAGLRVDNPEPAVGGSEAESLENALVRGPQELHSLNRAVTARDYEAVALREGSVARAHAVARAERWRFAVPGTVQLLLVPNVPYRSGAACTQAQLERAQTEEALTRVRQTVEARRPLGTACVIDWYRYKPITVHARLVLHPQENPQAVQGRVRERLNELINPLGSGALRRRLHASDIYHAVLSEPGIRYTDRVRFTVDQAPDRDIGAVAADPFHRGLWYAAADARLFRTLDDGSGWEHLARFDGEQVSRVSCCPHRLGLVAAVASSQADGTEISRIRLSEDCGQNWTAAHELGFEIYDAAWLRRAGEPVLLLATAEGLFQVPPESGPVPVLVDENDQNMGFYAVTTVEAPRIGTQVAVAARATGGVYLCADEQLEGFQSIGLKGRDVRALTAQRVGPRAFLWAGLAAIGGEEGEGCLRWELRREAERLEGWSAMRMGWRGGSCRAIACDGEHVYAATFHAGVVSLDSAEKTPAWRAPRIDCGLPLRNIERLLHRVDAVAVAPRTAAADHNPVLLCGGPQGVYRSDDGAEVFTHASATEFSDRVTVGEGYLFCSADHEIEAVHDAASGH</sequence>
<evidence type="ECO:0000313" key="2">
    <source>
        <dbReference type="Proteomes" id="UP000003374"/>
    </source>
</evidence>
<reference evidence="1 2" key="1">
    <citation type="submission" date="2006-02" db="EMBL/GenBank/DDBJ databases">
        <authorList>
            <person name="Waterbury J."/>
            <person name="Ferriera S."/>
            <person name="Johnson J."/>
            <person name="Kravitz S."/>
            <person name="Halpern A."/>
            <person name="Remington K."/>
            <person name="Beeson K."/>
            <person name="Tran B."/>
            <person name="Rogers Y.-H."/>
            <person name="Friedman R."/>
            <person name="Venter J.C."/>
        </authorList>
    </citation>
    <scope>NUCLEOTIDE SEQUENCE [LARGE SCALE GENOMIC DNA]</scope>
    <source>
        <strain evidence="1 2">Nb-231</strain>
    </source>
</reference>
<organism evidence="1 2">
    <name type="scientific">Nitrococcus mobilis Nb-231</name>
    <dbReference type="NCBI Taxonomy" id="314278"/>
    <lineage>
        <taxon>Bacteria</taxon>
        <taxon>Pseudomonadati</taxon>
        <taxon>Pseudomonadota</taxon>
        <taxon>Gammaproteobacteria</taxon>
        <taxon>Chromatiales</taxon>
        <taxon>Ectothiorhodospiraceae</taxon>
        <taxon>Nitrococcus</taxon>
    </lineage>
</organism>
<evidence type="ECO:0000313" key="1">
    <source>
        <dbReference type="EMBL" id="EAR21758.1"/>
    </source>
</evidence>
<dbReference type="AlphaFoldDB" id="A4BRD6"/>
<dbReference type="eggNOG" id="COG3299">
    <property type="taxonomic scope" value="Bacteria"/>
</dbReference>
<dbReference type="RefSeq" id="WP_004999761.1">
    <property type="nucleotide sequence ID" value="NZ_CH672427.1"/>
</dbReference>
<dbReference type="Proteomes" id="UP000003374">
    <property type="component" value="Unassembled WGS sequence"/>
</dbReference>
<accession>A4BRD6</accession>
<keyword evidence="2" id="KW-1185">Reference proteome</keyword>
<dbReference type="HOGENOM" id="CLU_337936_0_0_6"/>
<dbReference type="SUPFAM" id="SSF110296">
    <property type="entry name" value="Oligoxyloglucan reducing end-specific cellobiohydrolase"/>
    <property type="match status" value="1"/>
</dbReference>